<protein>
    <submittedName>
        <fullName evidence="2">Uncharacterized protein</fullName>
    </submittedName>
</protein>
<dbReference type="RefSeq" id="WP_201663210.1">
    <property type="nucleotide sequence ID" value="NZ_JAEQNC010000015.1"/>
</dbReference>
<dbReference type="EMBL" id="JAEQNC010000015">
    <property type="protein sequence ID" value="MBL0374657.1"/>
    <property type="molecule type" value="Genomic_DNA"/>
</dbReference>
<comment type="caution">
    <text evidence="2">The sequence shown here is derived from an EMBL/GenBank/DDBJ whole genome shotgun (WGS) entry which is preliminary data.</text>
</comment>
<evidence type="ECO:0000313" key="2">
    <source>
        <dbReference type="EMBL" id="MBL0374657.1"/>
    </source>
</evidence>
<feature type="signal peptide" evidence="1">
    <location>
        <begin position="1"/>
        <end position="24"/>
    </location>
</feature>
<keyword evidence="1" id="KW-0732">Signal</keyword>
<dbReference type="Pfam" id="PF06776">
    <property type="entry name" value="IalB"/>
    <property type="match status" value="1"/>
</dbReference>
<name>A0A936YTJ5_9HYPH</name>
<organism evidence="2 3">
    <name type="scientific">Rhizobium setariae</name>
    <dbReference type="NCBI Taxonomy" id="2801340"/>
    <lineage>
        <taxon>Bacteria</taxon>
        <taxon>Pseudomonadati</taxon>
        <taxon>Pseudomonadota</taxon>
        <taxon>Alphaproteobacteria</taxon>
        <taxon>Hyphomicrobiales</taxon>
        <taxon>Rhizobiaceae</taxon>
        <taxon>Rhizobium/Agrobacterium group</taxon>
        <taxon>Rhizobium</taxon>
    </lineage>
</organism>
<dbReference type="InterPro" id="IPR010642">
    <property type="entry name" value="Invasion_prot_B"/>
</dbReference>
<proteinExistence type="predicted"/>
<feature type="chain" id="PRO_5037289393" evidence="1">
    <location>
        <begin position="25"/>
        <end position="169"/>
    </location>
</feature>
<keyword evidence="3" id="KW-1185">Reference proteome</keyword>
<sequence>MFARKLAAAIMAVMVVASSAAAQAPTRIEQFKAWGAYFYQGSSGKVCYVLTVPDPKQRTPASVDHGDVFFLVTQRPGQNISYEPQAMLGYELQAGSKVSVKIDEKTFTMFTKGKSAWLENAAEEPALVAAMRTGKSMTMGAVSKKGTQTGYVFSLSGISAALKKIEGCQ</sequence>
<gene>
    <name evidence="2" type="ORF">JJB09_21830</name>
</gene>
<reference evidence="2" key="1">
    <citation type="submission" date="2021-01" db="EMBL/GenBank/DDBJ databases">
        <title>Rhizobium sp. strain KVB221 16S ribosomal RNA gene Genome sequencing and assembly.</title>
        <authorList>
            <person name="Kang M."/>
        </authorList>
    </citation>
    <scope>NUCLEOTIDE SEQUENCE</scope>
    <source>
        <strain evidence="2">KVB221</strain>
    </source>
</reference>
<dbReference type="Gene3D" id="2.60.40.1880">
    <property type="entry name" value="Invasion associated locus B (IalB) protein"/>
    <property type="match status" value="1"/>
</dbReference>
<evidence type="ECO:0000256" key="1">
    <source>
        <dbReference type="SAM" id="SignalP"/>
    </source>
</evidence>
<accession>A0A936YTJ5</accession>
<dbReference type="AlphaFoldDB" id="A0A936YTJ5"/>
<evidence type="ECO:0000313" key="3">
    <source>
        <dbReference type="Proteomes" id="UP000633219"/>
    </source>
</evidence>
<dbReference type="Proteomes" id="UP000633219">
    <property type="component" value="Unassembled WGS sequence"/>
</dbReference>
<dbReference type="InterPro" id="IPR038696">
    <property type="entry name" value="IalB_sf"/>
</dbReference>